<name>A0A7Z7FJJ2_9BURK</name>
<dbReference type="AlphaFoldDB" id="A0A7Z7FJJ2"/>
<evidence type="ECO:0000313" key="1">
    <source>
        <dbReference type="EMBL" id="SDI55795.1"/>
    </source>
</evidence>
<accession>A0A7Z7FJJ2</accession>
<organism evidence="1 2">
    <name type="scientific">Paraburkholderia steynii</name>
    <dbReference type="NCBI Taxonomy" id="1245441"/>
    <lineage>
        <taxon>Bacteria</taxon>
        <taxon>Pseudomonadati</taxon>
        <taxon>Pseudomonadota</taxon>
        <taxon>Betaproteobacteria</taxon>
        <taxon>Burkholderiales</taxon>
        <taxon>Burkholderiaceae</taxon>
        <taxon>Paraburkholderia</taxon>
    </lineage>
</organism>
<reference evidence="1" key="1">
    <citation type="submission" date="2016-10" db="EMBL/GenBank/DDBJ databases">
        <authorList>
            <person name="Varghese N."/>
            <person name="Submissions S."/>
        </authorList>
    </citation>
    <scope>NUCLEOTIDE SEQUENCE [LARGE SCALE GENOMIC DNA]</scope>
    <source>
        <strain evidence="1">YR281</strain>
    </source>
</reference>
<gene>
    <name evidence="1" type="ORF">SAMN04487926_11943</name>
</gene>
<sequence length="49" mass="5488">MTGAGGASRLVPQWVFGVSYTYIKGNLERMRTTHTKSGSRRSIRCRSAR</sequence>
<dbReference type="EMBL" id="FNDI01000019">
    <property type="protein sequence ID" value="SDI55795.1"/>
    <property type="molecule type" value="Genomic_DNA"/>
</dbReference>
<evidence type="ECO:0000313" key="2">
    <source>
        <dbReference type="Proteomes" id="UP000198900"/>
    </source>
</evidence>
<comment type="caution">
    <text evidence="1">The sequence shown here is derived from an EMBL/GenBank/DDBJ whole genome shotgun (WGS) entry which is preliminary data.</text>
</comment>
<keyword evidence="2" id="KW-1185">Reference proteome</keyword>
<proteinExistence type="predicted"/>
<dbReference type="Proteomes" id="UP000198900">
    <property type="component" value="Unassembled WGS sequence"/>
</dbReference>
<protein>
    <submittedName>
        <fullName evidence="1">Uncharacterized protein</fullName>
    </submittedName>
</protein>